<name>A0A0F9N6P7_9ZZZZ</name>
<dbReference type="AlphaFoldDB" id="A0A0F9N6P7"/>
<comment type="caution">
    <text evidence="1">The sequence shown here is derived from an EMBL/GenBank/DDBJ whole genome shotgun (WGS) entry which is preliminary data.</text>
</comment>
<gene>
    <name evidence="1" type="ORF">LCGC14_1299320</name>
</gene>
<organism evidence="1">
    <name type="scientific">marine sediment metagenome</name>
    <dbReference type="NCBI Taxonomy" id="412755"/>
    <lineage>
        <taxon>unclassified sequences</taxon>
        <taxon>metagenomes</taxon>
        <taxon>ecological metagenomes</taxon>
    </lineage>
</organism>
<dbReference type="EMBL" id="LAZR01007570">
    <property type="protein sequence ID" value="KKM84420.1"/>
    <property type="molecule type" value="Genomic_DNA"/>
</dbReference>
<protein>
    <submittedName>
        <fullName evidence="1">Uncharacterized protein</fullName>
    </submittedName>
</protein>
<accession>A0A0F9N6P7</accession>
<sequence>MIPDTAIRNETGQVAMKYRRLVPQRVRCGGHPNYMTYIFTIQANIPMTWVDEEHVPCMQLVKYGCCGAKKPGGVIFANESDVRRWTNKGGR</sequence>
<proteinExistence type="predicted"/>
<evidence type="ECO:0000313" key="1">
    <source>
        <dbReference type="EMBL" id="KKM84420.1"/>
    </source>
</evidence>
<reference evidence="1" key="1">
    <citation type="journal article" date="2015" name="Nature">
        <title>Complex archaea that bridge the gap between prokaryotes and eukaryotes.</title>
        <authorList>
            <person name="Spang A."/>
            <person name="Saw J.H."/>
            <person name="Jorgensen S.L."/>
            <person name="Zaremba-Niedzwiedzka K."/>
            <person name="Martijn J."/>
            <person name="Lind A.E."/>
            <person name="van Eijk R."/>
            <person name="Schleper C."/>
            <person name="Guy L."/>
            <person name="Ettema T.J."/>
        </authorList>
    </citation>
    <scope>NUCLEOTIDE SEQUENCE</scope>
</reference>